<dbReference type="NCBIfam" id="TIGR02937">
    <property type="entry name" value="sigma70-ECF"/>
    <property type="match status" value="1"/>
</dbReference>
<evidence type="ECO:0000256" key="3">
    <source>
        <dbReference type="ARBA" id="ARBA00023082"/>
    </source>
</evidence>
<evidence type="ECO:0000256" key="4">
    <source>
        <dbReference type="ARBA" id="ARBA00023163"/>
    </source>
</evidence>
<dbReference type="PANTHER" id="PTHR43133:SF46">
    <property type="entry name" value="RNA POLYMERASE SIGMA-70 FACTOR ECF SUBFAMILY"/>
    <property type="match status" value="1"/>
</dbReference>
<dbReference type="InterPro" id="IPR013249">
    <property type="entry name" value="RNA_pol_sigma70_r4_t2"/>
</dbReference>
<protein>
    <submittedName>
        <fullName evidence="7">ECF RNA polymerase sigma-E factor</fullName>
    </submittedName>
</protein>
<evidence type="ECO:0000256" key="1">
    <source>
        <dbReference type="ARBA" id="ARBA00010641"/>
    </source>
</evidence>
<dbReference type="InterPro" id="IPR014284">
    <property type="entry name" value="RNA_pol_sigma-70_dom"/>
</dbReference>
<dbReference type="InterPro" id="IPR036388">
    <property type="entry name" value="WH-like_DNA-bd_sf"/>
</dbReference>
<proteinExistence type="inferred from homology"/>
<name>A0A1J5T006_9ZZZZ</name>
<dbReference type="SUPFAM" id="SSF88946">
    <property type="entry name" value="Sigma2 domain of RNA polymerase sigma factors"/>
    <property type="match status" value="1"/>
</dbReference>
<dbReference type="Pfam" id="PF04542">
    <property type="entry name" value="Sigma70_r2"/>
    <property type="match status" value="1"/>
</dbReference>
<dbReference type="AlphaFoldDB" id="A0A1J5T006"/>
<dbReference type="Pfam" id="PF08281">
    <property type="entry name" value="Sigma70_r4_2"/>
    <property type="match status" value="1"/>
</dbReference>
<dbReference type="InterPro" id="IPR039425">
    <property type="entry name" value="RNA_pol_sigma-70-like"/>
</dbReference>
<sequence>MHLKNELEPEEISKSLKEDITTGNEHAFRQLYNSVSKQLIEFAYSMVKERDAAFDIVDDVFVRLWKNRLNVCTIINLKVYLYKAVKNTSLNYISKKARENINEPFDHIDIQINNGINPENKMIMSEIYEKIDAAVNSLPPRCKIIFKLVREDGLKYKEVAEVLNISENTVDAQMVIAVHRISEAVRSDFNFIPANHSKKLSKKL</sequence>
<dbReference type="InterPro" id="IPR007627">
    <property type="entry name" value="RNA_pol_sigma70_r2"/>
</dbReference>
<dbReference type="InterPro" id="IPR013324">
    <property type="entry name" value="RNA_pol_sigma_r3/r4-like"/>
</dbReference>
<evidence type="ECO:0000259" key="5">
    <source>
        <dbReference type="Pfam" id="PF04542"/>
    </source>
</evidence>
<feature type="domain" description="RNA polymerase sigma-70 region 2" evidence="5">
    <location>
        <begin position="31"/>
        <end position="98"/>
    </location>
</feature>
<evidence type="ECO:0000313" key="7">
    <source>
        <dbReference type="EMBL" id="OIR14169.1"/>
    </source>
</evidence>
<reference evidence="7" key="1">
    <citation type="submission" date="2016-10" db="EMBL/GenBank/DDBJ databases">
        <title>Sequence of Gallionella enrichment culture.</title>
        <authorList>
            <person name="Poehlein A."/>
            <person name="Muehling M."/>
            <person name="Daniel R."/>
        </authorList>
    </citation>
    <scope>NUCLEOTIDE SEQUENCE</scope>
</reference>
<dbReference type="SUPFAM" id="SSF88659">
    <property type="entry name" value="Sigma3 and sigma4 domains of RNA polymerase sigma factors"/>
    <property type="match status" value="1"/>
</dbReference>
<dbReference type="NCBIfam" id="TIGR02985">
    <property type="entry name" value="Sig70_bacteroi1"/>
    <property type="match status" value="1"/>
</dbReference>
<dbReference type="InterPro" id="IPR014327">
    <property type="entry name" value="RNA_pol_sigma70_bacteroid"/>
</dbReference>
<comment type="caution">
    <text evidence="7">The sequence shown here is derived from an EMBL/GenBank/DDBJ whole genome shotgun (WGS) entry which is preliminary data.</text>
</comment>
<dbReference type="InterPro" id="IPR013325">
    <property type="entry name" value="RNA_pol_sigma_r2"/>
</dbReference>
<comment type="similarity">
    <text evidence="1">Belongs to the sigma-70 factor family. ECF subfamily.</text>
</comment>
<dbReference type="GO" id="GO:0006352">
    <property type="term" value="P:DNA-templated transcription initiation"/>
    <property type="evidence" value="ECO:0007669"/>
    <property type="project" value="InterPro"/>
</dbReference>
<organism evidence="7">
    <name type="scientific">mine drainage metagenome</name>
    <dbReference type="NCBI Taxonomy" id="410659"/>
    <lineage>
        <taxon>unclassified sequences</taxon>
        <taxon>metagenomes</taxon>
        <taxon>ecological metagenomes</taxon>
    </lineage>
</organism>
<accession>A0A1J5T006</accession>
<dbReference type="GO" id="GO:0003677">
    <property type="term" value="F:DNA binding"/>
    <property type="evidence" value="ECO:0007669"/>
    <property type="project" value="InterPro"/>
</dbReference>
<evidence type="ECO:0000259" key="6">
    <source>
        <dbReference type="Pfam" id="PF08281"/>
    </source>
</evidence>
<dbReference type="Gene3D" id="1.10.10.10">
    <property type="entry name" value="Winged helix-like DNA-binding domain superfamily/Winged helix DNA-binding domain"/>
    <property type="match status" value="1"/>
</dbReference>
<feature type="domain" description="RNA polymerase sigma factor 70 region 4 type 2" evidence="6">
    <location>
        <begin position="129"/>
        <end position="174"/>
    </location>
</feature>
<dbReference type="PANTHER" id="PTHR43133">
    <property type="entry name" value="RNA POLYMERASE ECF-TYPE SIGMA FACTO"/>
    <property type="match status" value="1"/>
</dbReference>
<keyword evidence="4" id="KW-0804">Transcription</keyword>
<evidence type="ECO:0000256" key="2">
    <source>
        <dbReference type="ARBA" id="ARBA00023015"/>
    </source>
</evidence>
<dbReference type="GO" id="GO:0016987">
    <property type="term" value="F:sigma factor activity"/>
    <property type="evidence" value="ECO:0007669"/>
    <property type="project" value="UniProtKB-KW"/>
</dbReference>
<dbReference type="Gene3D" id="1.10.1740.10">
    <property type="match status" value="1"/>
</dbReference>
<keyword evidence="3" id="KW-0731">Sigma factor</keyword>
<gene>
    <name evidence="7" type="primary">rpoE_5</name>
    <name evidence="7" type="ORF">GALL_46300</name>
</gene>
<keyword evidence="2" id="KW-0805">Transcription regulation</keyword>
<dbReference type="EMBL" id="MLJW01000012">
    <property type="protein sequence ID" value="OIR14169.1"/>
    <property type="molecule type" value="Genomic_DNA"/>
</dbReference>